<organism evidence="4 5">
    <name type="scientific">Lachnellula subtilissima</name>
    <dbReference type="NCBI Taxonomy" id="602034"/>
    <lineage>
        <taxon>Eukaryota</taxon>
        <taxon>Fungi</taxon>
        <taxon>Dikarya</taxon>
        <taxon>Ascomycota</taxon>
        <taxon>Pezizomycotina</taxon>
        <taxon>Leotiomycetes</taxon>
        <taxon>Helotiales</taxon>
        <taxon>Lachnaceae</taxon>
        <taxon>Lachnellula</taxon>
    </lineage>
</organism>
<keyword evidence="2" id="KW-1133">Transmembrane helix</keyword>
<dbReference type="AlphaFoldDB" id="A0A8H8RXN0"/>
<feature type="region of interest" description="Disordered" evidence="1">
    <location>
        <begin position="49"/>
        <end position="89"/>
    </location>
</feature>
<feature type="compositionally biased region" description="Pro residues" evidence="1">
    <location>
        <begin position="68"/>
        <end position="86"/>
    </location>
</feature>
<feature type="compositionally biased region" description="Low complexity" evidence="1">
    <location>
        <begin position="227"/>
        <end position="239"/>
    </location>
</feature>
<keyword evidence="3" id="KW-0732">Signal</keyword>
<feature type="region of interest" description="Disordered" evidence="1">
    <location>
        <begin position="193"/>
        <end position="214"/>
    </location>
</feature>
<accession>A0A8H8RXN0</accession>
<evidence type="ECO:0000256" key="3">
    <source>
        <dbReference type="SAM" id="SignalP"/>
    </source>
</evidence>
<feature type="signal peptide" evidence="3">
    <location>
        <begin position="1"/>
        <end position="39"/>
    </location>
</feature>
<keyword evidence="2" id="KW-0812">Transmembrane</keyword>
<feature type="compositionally biased region" description="Basic and acidic residues" evidence="1">
    <location>
        <begin position="247"/>
        <end position="266"/>
    </location>
</feature>
<feature type="region of interest" description="Disordered" evidence="1">
    <location>
        <begin position="227"/>
        <end position="272"/>
    </location>
</feature>
<evidence type="ECO:0000313" key="4">
    <source>
        <dbReference type="EMBL" id="TVY41594.1"/>
    </source>
</evidence>
<proteinExistence type="predicted"/>
<feature type="transmembrane region" description="Helical" evidence="2">
    <location>
        <begin position="99"/>
        <end position="120"/>
    </location>
</feature>
<evidence type="ECO:0008006" key="6">
    <source>
        <dbReference type="Google" id="ProtNLM"/>
    </source>
</evidence>
<reference evidence="4 5" key="1">
    <citation type="submission" date="2018-05" db="EMBL/GenBank/DDBJ databases">
        <title>Genome sequencing and assembly of the regulated plant pathogen Lachnellula willkommii and related sister species for the development of diagnostic species identification markers.</title>
        <authorList>
            <person name="Giroux E."/>
            <person name="Bilodeau G."/>
        </authorList>
    </citation>
    <scope>NUCLEOTIDE SEQUENCE [LARGE SCALE GENOMIC DNA]</scope>
    <source>
        <strain evidence="4 5">CBS 197.66</strain>
    </source>
</reference>
<name>A0A8H8RXN0_9HELO</name>
<gene>
    <name evidence="4" type="ORF">LSUB1_G002363</name>
</gene>
<dbReference type="OrthoDB" id="4775599at2759"/>
<evidence type="ECO:0000256" key="2">
    <source>
        <dbReference type="SAM" id="Phobius"/>
    </source>
</evidence>
<evidence type="ECO:0000313" key="5">
    <source>
        <dbReference type="Proteomes" id="UP000462212"/>
    </source>
</evidence>
<sequence length="303" mass="32237">METRRPTRSKRACQCTKSPLPSTSTLLFLSLILPSSSFAQLPIHISNRQDNNNPSLPPPTTLLISPTSLPPTPTPTPTSTTPPPATSSPAITTRNTHAFSYYFLIIAAVAVLACLGILYVGRLRRRKAALARETSQQALARDVAGYRSRFGRGPYRGEGTGRLGMGLGLGWNAAPSPGYNAGRGNARRLGEEGLDERGEAPPPYGAEGKPPSLRSVEHGHIVATTTNENAGGRRSAGRGAESDGEAVELRRMSGDTQREVDGHEPPGYHAAVASGDAGIWDITRPTPAIIASTRFESTTNEQH</sequence>
<evidence type="ECO:0000256" key="1">
    <source>
        <dbReference type="SAM" id="MobiDB-lite"/>
    </source>
</evidence>
<keyword evidence="5" id="KW-1185">Reference proteome</keyword>
<dbReference type="EMBL" id="QGMJ01000131">
    <property type="protein sequence ID" value="TVY41594.1"/>
    <property type="molecule type" value="Genomic_DNA"/>
</dbReference>
<dbReference type="Proteomes" id="UP000462212">
    <property type="component" value="Unassembled WGS sequence"/>
</dbReference>
<protein>
    <recommendedName>
        <fullName evidence="6">Transmembrane protein</fullName>
    </recommendedName>
</protein>
<keyword evidence="2" id="KW-0472">Membrane</keyword>
<comment type="caution">
    <text evidence="4">The sequence shown here is derived from an EMBL/GenBank/DDBJ whole genome shotgun (WGS) entry which is preliminary data.</text>
</comment>
<feature type="chain" id="PRO_5034136406" description="Transmembrane protein" evidence="3">
    <location>
        <begin position="40"/>
        <end position="303"/>
    </location>
</feature>